<evidence type="ECO:0000313" key="3">
    <source>
        <dbReference type="EMBL" id="MBY0758517.1"/>
    </source>
</evidence>
<dbReference type="PANTHER" id="PTHR24637:SF423">
    <property type="entry name" value="NEMATODE CUTICLE COLLAGEN N-TERMINAL DOMAIN-CONTAINING PROTEIN"/>
    <property type="match status" value="1"/>
</dbReference>
<feature type="region of interest" description="Disordered" evidence="1">
    <location>
        <begin position="568"/>
        <end position="600"/>
    </location>
</feature>
<name>A0ABS7L6C4_9FIRM</name>
<reference evidence="3 4" key="1">
    <citation type="journal article" date="2020" name="New Microbes New Infect">
        <title>Sellimonas caecigallum sp. nov., description and genome sequence of a new member of the Sellimonas genus isolated from the cecum of feral chicken.</title>
        <authorList>
            <person name="Wongkuna S."/>
            <person name="Ghimire S."/>
            <person name="Antony L."/>
            <person name="Chankhamhaengdecha S."/>
            <person name="Janvilisri T."/>
            <person name="Scaria J."/>
        </authorList>
    </citation>
    <scope>NUCLEOTIDE SEQUENCE [LARGE SCALE GENOMIC DNA]</scope>
    <source>
        <strain evidence="3 4">SW451</strain>
    </source>
</reference>
<evidence type="ECO:0000256" key="1">
    <source>
        <dbReference type="SAM" id="MobiDB-lite"/>
    </source>
</evidence>
<dbReference type="RefSeq" id="WP_221919573.1">
    <property type="nucleotide sequence ID" value="NZ_CP173660.1"/>
</dbReference>
<dbReference type="Proteomes" id="UP000779049">
    <property type="component" value="Unassembled WGS sequence"/>
</dbReference>
<keyword evidence="4" id="KW-1185">Reference proteome</keyword>
<feature type="compositionally biased region" description="Low complexity" evidence="1">
    <location>
        <begin position="572"/>
        <end position="582"/>
    </location>
</feature>
<feature type="region of interest" description="Disordered" evidence="1">
    <location>
        <begin position="719"/>
        <end position="738"/>
    </location>
</feature>
<sequence>MIWYIIGRDMHVLCTASTDLIKSLPIDDSSGGQTIAITNDCAIGTYDFSVDPRHPDAVYITEGNYIAFRDKYGKDRLYTIMAVEGDESWDVHCEDIGIDLINETAVPWDYTGNPKTIADTLAPVLLDSGWEIGVNEVAGYQRSTKYEGTTDSQLTRIGDVCNAFDAECEFAIEMKGGKVTKQEINIYKTLGEDKTQQRFVDGINLISLSKSGSIEDLITCVRCYGKEVDGVRTDISTVEYDDGDFFTPKGDVRIYSREARKKWSRFRAWNYEGQGEFDGYINGTFEYDTDNAQELFNRGLTELKSRCDKKVSYEANLYDLRADIGDTIQIADNRFAEKVYLSARIQSVTNHYSVKGQDTGVLANYKILTANPADDISKIMEQIRDQIVSVKGSVVSYQVGDSGTEPPTGEWSLDIPELPAGKFLWTRTETTYSDGSKTTAYSVSQKGEDGKDGEDGTSVRILGSYETEEELNQEHPTGNLGDAYIVSGDLYVWNGSNWENVGSIQGPQGTPGKPGEDGRTSYIHVKYSNDGGFTFTGNNGEDPGSWFGQYTDFTEMDSNRPEDYTWSKIQGERGPQGLQGLQGEKGEQGLPGNPGADGKSSYTHIAYSNSTDGHTDFSVSDSNRSYIGMYVDDNIIDSQNPDDYRWSKIKGADGANGEDGIPGKNGADGKTPYLHIAYANSADGRTDFSTTDSDRDYIGQYTDYIQADSNDPSDYAWSKIKGADGQPGNDGQDGLPGADGVSYIIESTVPNLKRSADGFEPDRVDFTFYSQEGGKEREQISAYAQAEQYVNGEWAVFWEWTSSSNLKTLITSNANKDAEFVKISAYRQYDMDTDAFSGKYQEMTLPVTYNSKEIPGTYSSDSEPEKPFVGMLWRNTGTSGGYVQNAIYQWDGSEWQMYYFSARNIEAETLSAITAVLGEVISGKITNKVDDKKAIEILENQIDFYDYTNEVETFAGSLRGSHIGGLSSRTSLELALAYAFHIIDSHGDEIMNIYSDGVDINKTLYYNGRNMGRVFGNLPDDTKLQISNLNDAISYSGEEEMTNKMWFGSRLYKKTINVGAISGADKTINHGIQNVNVIWVDPAGSFLMASNGMIAPFPRVAKLINEQVSWILTKTQLIVQAGTNANFTACYVTLLYTKTTNPQEAETNETNTEI</sequence>
<dbReference type="Pfam" id="PF06605">
    <property type="entry name" value="Prophage_tail"/>
    <property type="match status" value="1"/>
</dbReference>
<feature type="domain" description="Tail spike" evidence="2">
    <location>
        <begin position="115"/>
        <end position="349"/>
    </location>
</feature>
<proteinExistence type="predicted"/>
<accession>A0ABS7L6C4</accession>
<dbReference type="PANTHER" id="PTHR24637">
    <property type="entry name" value="COLLAGEN"/>
    <property type="match status" value="1"/>
</dbReference>
<protein>
    <recommendedName>
        <fullName evidence="2">Tail spike domain-containing protein</fullName>
    </recommendedName>
</protein>
<evidence type="ECO:0000313" key="4">
    <source>
        <dbReference type="Proteomes" id="UP000779049"/>
    </source>
</evidence>
<organism evidence="3 4">
    <name type="scientific">Sellimonas caecigallum</name>
    <dbReference type="NCBI Taxonomy" id="2592333"/>
    <lineage>
        <taxon>Bacteria</taxon>
        <taxon>Bacillati</taxon>
        <taxon>Bacillota</taxon>
        <taxon>Clostridia</taxon>
        <taxon>Lachnospirales</taxon>
        <taxon>Lachnospiraceae</taxon>
        <taxon>Sellimonas</taxon>
    </lineage>
</organism>
<feature type="compositionally biased region" description="Polar residues" evidence="1">
    <location>
        <begin position="434"/>
        <end position="445"/>
    </location>
</feature>
<comment type="caution">
    <text evidence="3">The sequence shown here is derived from an EMBL/GenBank/DDBJ whole genome shotgun (WGS) entry which is preliminary data.</text>
</comment>
<dbReference type="Gene3D" id="1.20.5.320">
    <property type="entry name" value="6-Phosphogluconate Dehydrogenase, domain 3"/>
    <property type="match status" value="1"/>
</dbReference>
<evidence type="ECO:0000259" key="2">
    <source>
        <dbReference type="Pfam" id="PF06605"/>
    </source>
</evidence>
<feature type="region of interest" description="Disordered" evidence="1">
    <location>
        <begin position="434"/>
        <end position="457"/>
    </location>
</feature>
<dbReference type="InterPro" id="IPR010572">
    <property type="entry name" value="Tail_dom"/>
</dbReference>
<gene>
    <name evidence="3" type="ORF">FLB61_05345</name>
</gene>
<dbReference type="EMBL" id="VIRV01000005">
    <property type="protein sequence ID" value="MBY0758517.1"/>
    <property type="molecule type" value="Genomic_DNA"/>
</dbReference>